<evidence type="ECO:0000313" key="7">
    <source>
        <dbReference type="Proteomes" id="UP000800038"/>
    </source>
</evidence>
<dbReference type="InterPro" id="IPR050360">
    <property type="entry name" value="MFS_Sugar_Transporters"/>
</dbReference>
<proteinExistence type="predicted"/>
<dbReference type="Pfam" id="PF00083">
    <property type="entry name" value="Sugar_tr"/>
    <property type="match status" value="2"/>
</dbReference>
<protein>
    <recommendedName>
        <fullName evidence="8">General substrate transporter</fullName>
    </recommendedName>
</protein>
<dbReference type="Proteomes" id="UP000800038">
    <property type="component" value="Unassembled WGS sequence"/>
</dbReference>
<feature type="transmembrane region" description="Helical" evidence="5">
    <location>
        <begin position="41"/>
        <end position="65"/>
    </location>
</feature>
<dbReference type="GO" id="GO:0016020">
    <property type="term" value="C:membrane"/>
    <property type="evidence" value="ECO:0007669"/>
    <property type="project" value="UniProtKB-SubCell"/>
</dbReference>
<feature type="transmembrane region" description="Helical" evidence="5">
    <location>
        <begin position="236"/>
        <end position="257"/>
    </location>
</feature>
<evidence type="ECO:0008006" key="8">
    <source>
        <dbReference type="Google" id="ProtNLM"/>
    </source>
</evidence>
<evidence type="ECO:0000313" key="6">
    <source>
        <dbReference type="EMBL" id="KAF1939999.1"/>
    </source>
</evidence>
<accession>A0A6A5SKN4</accession>
<dbReference type="SUPFAM" id="SSF103473">
    <property type="entry name" value="MFS general substrate transporter"/>
    <property type="match status" value="2"/>
</dbReference>
<evidence type="ECO:0000256" key="2">
    <source>
        <dbReference type="ARBA" id="ARBA00022692"/>
    </source>
</evidence>
<reference evidence="6" key="1">
    <citation type="journal article" date="2020" name="Stud. Mycol.">
        <title>101 Dothideomycetes genomes: a test case for predicting lifestyles and emergence of pathogens.</title>
        <authorList>
            <person name="Haridas S."/>
            <person name="Albert R."/>
            <person name="Binder M."/>
            <person name="Bloem J."/>
            <person name="Labutti K."/>
            <person name="Salamov A."/>
            <person name="Andreopoulos B."/>
            <person name="Baker S."/>
            <person name="Barry K."/>
            <person name="Bills G."/>
            <person name="Bluhm B."/>
            <person name="Cannon C."/>
            <person name="Castanera R."/>
            <person name="Culley D."/>
            <person name="Daum C."/>
            <person name="Ezra D."/>
            <person name="Gonzalez J."/>
            <person name="Henrissat B."/>
            <person name="Kuo A."/>
            <person name="Liang C."/>
            <person name="Lipzen A."/>
            <person name="Lutzoni F."/>
            <person name="Magnuson J."/>
            <person name="Mondo S."/>
            <person name="Nolan M."/>
            <person name="Ohm R."/>
            <person name="Pangilinan J."/>
            <person name="Park H.-J."/>
            <person name="Ramirez L."/>
            <person name="Alfaro M."/>
            <person name="Sun H."/>
            <person name="Tritt A."/>
            <person name="Yoshinaga Y."/>
            <person name="Zwiers L.-H."/>
            <person name="Turgeon B."/>
            <person name="Goodwin S."/>
            <person name="Spatafora J."/>
            <person name="Crous P."/>
            <person name="Grigoriev I."/>
        </authorList>
    </citation>
    <scope>NUCLEOTIDE SEQUENCE</scope>
    <source>
        <strain evidence="6">CBS 161.51</strain>
    </source>
</reference>
<comment type="subcellular location">
    <subcellularLocation>
        <location evidence="1">Membrane</location>
        <topology evidence="1">Multi-pass membrane protein</topology>
    </subcellularLocation>
</comment>
<feature type="transmembrane region" description="Helical" evidence="5">
    <location>
        <begin position="269"/>
        <end position="287"/>
    </location>
</feature>
<dbReference type="PANTHER" id="PTHR48022:SF74">
    <property type="entry name" value="SUGAR TRANSPORTER, PUTATIVE (AFU_ORTHOLOGUE AFUA_8G02010)-RELATED"/>
    <property type="match status" value="1"/>
</dbReference>
<feature type="transmembrane region" description="Helical" evidence="5">
    <location>
        <begin position="85"/>
        <end position="106"/>
    </location>
</feature>
<keyword evidence="7" id="KW-1185">Reference proteome</keyword>
<dbReference type="PANTHER" id="PTHR48022">
    <property type="entry name" value="PLASTIDIC GLUCOSE TRANSPORTER 4"/>
    <property type="match status" value="1"/>
</dbReference>
<organism evidence="6 7">
    <name type="scientific">Clathrospora elynae</name>
    <dbReference type="NCBI Taxonomy" id="706981"/>
    <lineage>
        <taxon>Eukaryota</taxon>
        <taxon>Fungi</taxon>
        <taxon>Dikarya</taxon>
        <taxon>Ascomycota</taxon>
        <taxon>Pezizomycotina</taxon>
        <taxon>Dothideomycetes</taxon>
        <taxon>Pleosporomycetidae</taxon>
        <taxon>Pleosporales</taxon>
        <taxon>Diademaceae</taxon>
        <taxon>Clathrospora</taxon>
    </lineage>
</organism>
<dbReference type="InterPro" id="IPR036259">
    <property type="entry name" value="MFS_trans_sf"/>
</dbReference>
<name>A0A6A5SKN4_9PLEO</name>
<evidence type="ECO:0000256" key="5">
    <source>
        <dbReference type="SAM" id="Phobius"/>
    </source>
</evidence>
<dbReference type="InterPro" id="IPR005828">
    <property type="entry name" value="MFS_sugar_transport-like"/>
</dbReference>
<keyword evidence="3 5" id="KW-1133">Transmembrane helix</keyword>
<feature type="transmembrane region" description="Helical" evidence="5">
    <location>
        <begin position="293"/>
        <end position="312"/>
    </location>
</feature>
<sequence length="353" mass="38873">MTIFGSVPTRSLVKWRLSTGWLESQLMPKKITARYPIKGKVLLFATCGFGSLGTMSGLLVNSVFVRRFFSEYGGADGSTAAVNPSIIGISVAYLQASAAVGALIAGHLGDMIGRKRTVRLGGIIHFLPLYHPDPTLAILMVMSFFLPETPRWLAKNGFMQESLQTVADMHSSGEIKTEHVQKVKCFIRYRKGTIFGITVQMFAQIYSMNIISFYLPRPLTTITGMPLHTRANGQNAFIMLYNIVYGFTWGSMPWLLPAEIFPLCGRSKGVALVTTSNWAFNFIIGMVSPDAFASIGGYFYLVIAGLVYFYYVKTADHSLEEIAVAFGDKAFVDGDEEVMESVTAGDEKTHNTI</sequence>
<gene>
    <name evidence="6" type="ORF">EJ02DRAFT_445741</name>
</gene>
<dbReference type="Gene3D" id="1.20.1250.20">
    <property type="entry name" value="MFS general substrate transporter like domains"/>
    <property type="match status" value="3"/>
</dbReference>
<keyword evidence="4 5" id="KW-0472">Membrane</keyword>
<keyword evidence="2 5" id="KW-0812">Transmembrane</keyword>
<dbReference type="AlphaFoldDB" id="A0A6A5SKN4"/>
<dbReference type="EMBL" id="ML976070">
    <property type="protein sequence ID" value="KAF1939999.1"/>
    <property type="molecule type" value="Genomic_DNA"/>
</dbReference>
<dbReference type="OrthoDB" id="648285at2759"/>
<evidence type="ECO:0000256" key="1">
    <source>
        <dbReference type="ARBA" id="ARBA00004141"/>
    </source>
</evidence>
<evidence type="ECO:0000256" key="3">
    <source>
        <dbReference type="ARBA" id="ARBA00022989"/>
    </source>
</evidence>
<evidence type="ECO:0000256" key="4">
    <source>
        <dbReference type="ARBA" id="ARBA00023136"/>
    </source>
</evidence>
<dbReference type="GO" id="GO:0005351">
    <property type="term" value="F:carbohydrate:proton symporter activity"/>
    <property type="evidence" value="ECO:0007669"/>
    <property type="project" value="TreeGrafter"/>
</dbReference>
<feature type="transmembrane region" description="Helical" evidence="5">
    <location>
        <begin position="194"/>
        <end position="216"/>
    </location>
</feature>